<name>A0A9P8Y454_9PEZI</name>
<dbReference type="EMBL" id="JAGTJQ010000007">
    <property type="protein sequence ID" value="KAH7027597.1"/>
    <property type="molecule type" value="Genomic_DNA"/>
</dbReference>
<dbReference type="GeneID" id="70184023"/>
<gene>
    <name evidence="1" type="ORF">B0I36DRAFT_327440</name>
</gene>
<reference evidence="1" key="1">
    <citation type="journal article" date="2021" name="Nat. Commun.">
        <title>Genetic determinants of endophytism in the Arabidopsis root mycobiome.</title>
        <authorList>
            <person name="Mesny F."/>
            <person name="Miyauchi S."/>
            <person name="Thiergart T."/>
            <person name="Pickel B."/>
            <person name="Atanasova L."/>
            <person name="Karlsson M."/>
            <person name="Huettel B."/>
            <person name="Barry K.W."/>
            <person name="Haridas S."/>
            <person name="Chen C."/>
            <person name="Bauer D."/>
            <person name="Andreopoulos W."/>
            <person name="Pangilinan J."/>
            <person name="LaButti K."/>
            <person name="Riley R."/>
            <person name="Lipzen A."/>
            <person name="Clum A."/>
            <person name="Drula E."/>
            <person name="Henrissat B."/>
            <person name="Kohler A."/>
            <person name="Grigoriev I.V."/>
            <person name="Martin F.M."/>
            <person name="Hacquard S."/>
        </authorList>
    </citation>
    <scope>NUCLEOTIDE SEQUENCE</scope>
    <source>
        <strain evidence="1">MPI-CAGE-CH-0230</strain>
    </source>
</reference>
<protein>
    <submittedName>
        <fullName evidence="1">Uncharacterized protein</fullName>
    </submittedName>
</protein>
<organism evidence="1 2">
    <name type="scientific">Microdochium trichocladiopsis</name>
    <dbReference type="NCBI Taxonomy" id="1682393"/>
    <lineage>
        <taxon>Eukaryota</taxon>
        <taxon>Fungi</taxon>
        <taxon>Dikarya</taxon>
        <taxon>Ascomycota</taxon>
        <taxon>Pezizomycotina</taxon>
        <taxon>Sordariomycetes</taxon>
        <taxon>Xylariomycetidae</taxon>
        <taxon>Xylariales</taxon>
        <taxon>Microdochiaceae</taxon>
        <taxon>Microdochium</taxon>
    </lineage>
</organism>
<proteinExistence type="predicted"/>
<evidence type="ECO:0000313" key="1">
    <source>
        <dbReference type="EMBL" id="KAH7027597.1"/>
    </source>
</evidence>
<accession>A0A9P8Y454</accession>
<keyword evidence="2" id="KW-1185">Reference proteome</keyword>
<evidence type="ECO:0000313" key="2">
    <source>
        <dbReference type="Proteomes" id="UP000756346"/>
    </source>
</evidence>
<dbReference type="RefSeq" id="XP_046010396.1">
    <property type="nucleotide sequence ID" value="XM_046154477.1"/>
</dbReference>
<comment type="caution">
    <text evidence="1">The sequence shown here is derived from an EMBL/GenBank/DDBJ whole genome shotgun (WGS) entry which is preliminary data.</text>
</comment>
<dbReference type="Proteomes" id="UP000756346">
    <property type="component" value="Unassembled WGS sequence"/>
</dbReference>
<sequence length="53" mass="5608">MHLGRGRNSRLGVVRAGHILAFNSGGICRAPGSCTGRPCVKRCLQLAFCQPPS</sequence>
<dbReference type="AlphaFoldDB" id="A0A9P8Y454"/>